<reference evidence="1" key="1">
    <citation type="submission" date="2018-06" db="EMBL/GenBank/DDBJ databases">
        <authorList>
            <person name="Zhirakovskaya E."/>
        </authorList>
    </citation>
    <scope>NUCLEOTIDE SEQUENCE</scope>
</reference>
<protein>
    <submittedName>
        <fullName evidence="1">Uncharacterized protein</fullName>
    </submittedName>
</protein>
<accession>A0A3B0ZZZ4</accession>
<proteinExistence type="predicted"/>
<sequence>MKIQHRGAKTQRAQSFFVNIANMHFYNEYAEVTNRLNIKHFLTSALDFLLE</sequence>
<name>A0A3B0ZZZ4_9ZZZZ</name>
<gene>
    <name evidence="1" type="ORF">MNBD_GAMMA19-1049</name>
</gene>
<dbReference type="EMBL" id="UOFV01000166">
    <property type="protein sequence ID" value="VAW99185.1"/>
    <property type="molecule type" value="Genomic_DNA"/>
</dbReference>
<organism evidence="1">
    <name type="scientific">hydrothermal vent metagenome</name>
    <dbReference type="NCBI Taxonomy" id="652676"/>
    <lineage>
        <taxon>unclassified sequences</taxon>
        <taxon>metagenomes</taxon>
        <taxon>ecological metagenomes</taxon>
    </lineage>
</organism>
<evidence type="ECO:0000313" key="1">
    <source>
        <dbReference type="EMBL" id="VAW99185.1"/>
    </source>
</evidence>
<dbReference type="AlphaFoldDB" id="A0A3B0ZZZ4"/>